<sequence length="408" mass="45298">MTNTDNVTIETASAELPSFPMRRTNPLDPPPQYARLRDGEPVSKVRLPDGSVSWVVTRYDDMRTVLTDQRFSADSRKPGFPILMPHRHLMQDVRMMNRLDLPEHTAFRRIFVKPFTSGSISVMRPDIQRFVDELIDDMLRQGPPVDLVQAFSLPAPAKVICQMLGVPYDDAGFLQRFSKVLTNRTTNLDDVQQALDTLFSYVDEALRRQEKSPTDGLLGKLVADNAVTKALSHEELVSTVVVLLVDGYETTANMITLGTVALFQNPDQLAALRADPSLGAPATEELLRYLSISDIGVARVAVEDVQLGDVTIRAGEGVMTLVAAANHDEAAFPGGAGLDINRHQRPHLTFGHGIHQCLGKHLVTLELEVVYSTLFRRIPTLRLDVATEDIPFKHDAGLYGVWELPVTW</sequence>
<dbReference type="FunFam" id="1.10.630.10:FF:000018">
    <property type="entry name" value="Cytochrome P450 monooxygenase"/>
    <property type="match status" value="1"/>
</dbReference>
<dbReference type="Gene3D" id="1.10.630.10">
    <property type="entry name" value="Cytochrome P450"/>
    <property type="match status" value="1"/>
</dbReference>
<dbReference type="PROSITE" id="PS00086">
    <property type="entry name" value="CYTOCHROME_P450"/>
    <property type="match status" value="1"/>
</dbReference>
<dbReference type="PANTHER" id="PTHR46696">
    <property type="entry name" value="P450, PUTATIVE (EUROFUNG)-RELATED"/>
    <property type="match status" value="1"/>
</dbReference>
<dbReference type="PANTHER" id="PTHR46696:SF1">
    <property type="entry name" value="CYTOCHROME P450 YJIB-RELATED"/>
    <property type="match status" value="1"/>
</dbReference>
<keyword evidence="6 9" id="KW-0408">Iron</keyword>
<dbReference type="InterPro" id="IPR001128">
    <property type="entry name" value="Cyt_P450"/>
</dbReference>
<keyword evidence="4 9" id="KW-0479">Metal-binding</keyword>
<dbReference type="InterPro" id="IPR036396">
    <property type="entry name" value="Cyt_P450_sf"/>
</dbReference>
<dbReference type="Pfam" id="PF00067">
    <property type="entry name" value="p450"/>
    <property type="match status" value="2"/>
</dbReference>
<comment type="function">
    <text evidence="8">Involved in the coupling of aromatic side chains of the heptapeptide of vancomycin.</text>
</comment>
<gene>
    <name evidence="10" type="ORF">CF165_45970</name>
</gene>
<dbReference type="InterPro" id="IPR002397">
    <property type="entry name" value="Cyt_P450_B"/>
</dbReference>
<evidence type="ECO:0000256" key="3">
    <source>
        <dbReference type="ARBA" id="ARBA00022617"/>
    </source>
</evidence>
<name>A0A229SLC2_9PSEU</name>
<evidence type="ECO:0000256" key="4">
    <source>
        <dbReference type="ARBA" id="ARBA00022723"/>
    </source>
</evidence>
<dbReference type="PRINTS" id="PR00359">
    <property type="entry name" value="BP450"/>
</dbReference>
<evidence type="ECO:0000256" key="6">
    <source>
        <dbReference type="ARBA" id="ARBA00023004"/>
    </source>
</evidence>
<dbReference type="EMBL" id="NMUL01000074">
    <property type="protein sequence ID" value="OXM59755.1"/>
    <property type="molecule type" value="Genomic_DNA"/>
</dbReference>
<dbReference type="AlphaFoldDB" id="A0A229SLC2"/>
<dbReference type="GO" id="GO:0004497">
    <property type="term" value="F:monooxygenase activity"/>
    <property type="evidence" value="ECO:0007669"/>
    <property type="project" value="UniProtKB-KW"/>
</dbReference>
<dbReference type="CDD" id="cd11030">
    <property type="entry name" value="CYP105-like"/>
    <property type="match status" value="1"/>
</dbReference>
<dbReference type="GO" id="GO:0020037">
    <property type="term" value="F:heme binding"/>
    <property type="evidence" value="ECO:0007669"/>
    <property type="project" value="InterPro"/>
</dbReference>
<evidence type="ECO:0000256" key="8">
    <source>
        <dbReference type="ARBA" id="ARBA00055433"/>
    </source>
</evidence>
<keyword evidence="5 9" id="KW-0560">Oxidoreductase</keyword>
<dbReference type="GO" id="GO:0005506">
    <property type="term" value="F:iron ion binding"/>
    <property type="evidence" value="ECO:0007669"/>
    <property type="project" value="InterPro"/>
</dbReference>
<evidence type="ECO:0000256" key="9">
    <source>
        <dbReference type="RuleBase" id="RU000461"/>
    </source>
</evidence>
<evidence type="ECO:0000256" key="5">
    <source>
        <dbReference type="ARBA" id="ARBA00023002"/>
    </source>
</evidence>
<evidence type="ECO:0000256" key="2">
    <source>
        <dbReference type="ARBA" id="ARBA00010617"/>
    </source>
</evidence>
<dbReference type="OrthoDB" id="4133219at2"/>
<dbReference type="GO" id="GO:0016705">
    <property type="term" value="F:oxidoreductase activity, acting on paired donors, with incorporation or reduction of molecular oxygen"/>
    <property type="evidence" value="ECO:0007669"/>
    <property type="project" value="InterPro"/>
</dbReference>
<comment type="pathway">
    <text evidence="1">Antibiotic biosynthesis; vancomycin biosynthesis.</text>
</comment>
<comment type="caution">
    <text evidence="10">The sequence shown here is derived from an EMBL/GenBank/DDBJ whole genome shotgun (WGS) entry which is preliminary data.</text>
</comment>
<evidence type="ECO:0000313" key="11">
    <source>
        <dbReference type="Proteomes" id="UP000215199"/>
    </source>
</evidence>
<keyword evidence="11" id="KW-1185">Reference proteome</keyword>
<keyword evidence="3 9" id="KW-0349">Heme</keyword>
<proteinExistence type="inferred from homology"/>
<dbReference type="SUPFAM" id="SSF48264">
    <property type="entry name" value="Cytochrome P450"/>
    <property type="match status" value="1"/>
</dbReference>
<keyword evidence="7 9" id="KW-0503">Monooxygenase</keyword>
<protein>
    <submittedName>
        <fullName evidence="10">Cytochrome P450</fullName>
    </submittedName>
</protein>
<evidence type="ECO:0000313" key="10">
    <source>
        <dbReference type="EMBL" id="OXM59755.1"/>
    </source>
</evidence>
<organism evidence="10 11">
    <name type="scientific">Amycolatopsis vastitatis</name>
    <dbReference type="NCBI Taxonomy" id="1905142"/>
    <lineage>
        <taxon>Bacteria</taxon>
        <taxon>Bacillati</taxon>
        <taxon>Actinomycetota</taxon>
        <taxon>Actinomycetes</taxon>
        <taxon>Pseudonocardiales</taxon>
        <taxon>Pseudonocardiaceae</taxon>
        <taxon>Amycolatopsis</taxon>
    </lineage>
</organism>
<accession>A0A229SLC2</accession>
<dbReference type="Proteomes" id="UP000215199">
    <property type="component" value="Unassembled WGS sequence"/>
</dbReference>
<comment type="similarity">
    <text evidence="2 9">Belongs to the cytochrome P450 family.</text>
</comment>
<dbReference type="InterPro" id="IPR017972">
    <property type="entry name" value="Cyt_P450_CS"/>
</dbReference>
<evidence type="ECO:0000256" key="1">
    <source>
        <dbReference type="ARBA" id="ARBA00004660"/>
    </source>
</evidence>
<reference evidence="11" key="1">
    <citation type="submission" date="2017-07" db="EMBL/GenBank/DDBJ databases">
        <title>Comparative genome mining reveals phylogenetic distribution patterns of secondary metabolites in Amycolatopsis.</title>
        <authorList>
            <person name="Adamek M."/>
            <person name="Alanjary M."/>
            <person name="Sales-Ortells H."/>
            <person name="Goodfellow M."/>
            <person name="Bull A.T."/>
            <person name="Kalinowski J."/>
            <person name="Ziemert N."/>
        </authorList>
    </citation>
    <scope>NUCLEOTIDE SEQUENCE [LARGE SCALE GENOMIC DNA]</scope>
    <source>
        <strain evidence="11">H5</strain>
    </source>
</reference>
<dbReference type="RefSeq" id="WP_093953922.1">
    <property type="nucleotide sequence ID" value="NZ_NMUL01000074.1"/>
</dbReference>
<evidence type="ECO:0000256" key="7">
    <source>
        <dbReference type="ARBA" id="ARBA00023033"/>
    </source>
</evidence>